<keyword evidence="1" id="KW-0472">Membrane</keyword>
<feature type="transmembrane region" description="Helical" evidence="1">
    <location>
        <begin position="43"/>
        <end position="62"/>
    </location>
</feature>
<sequence length="96" mass="10605">MIEVSDTDRALAVLATTNLLNFGLFWFDKVQARAHGSRVPERMLLMFSLAGGLGAWMGQHILRHKTRKEPFRTLLGVAITLHLAGVAGLFYLLLAA</sequence>
<comment type="caution">
    <text evidence="2">The sequence shown here is derived from an EMBL/GenBank/DDBJ whole genome shotgun (WGS) entry which is preliminary data.</text>
</comment>
<keyword evidence="1" id="KW-0812">Transmembrane</keyword>
<dbReference type="EMBL" id="JACHFZ010000003">
    <property type="protein sequence ID" value="MBB5292277.1"/>
    <property type="molecule type" value="Genomic_DNA"/>
</dbReference>
<accession>A0A7W8I0E1</accession>
<evidence type="ECO:0000256" key="1">
    <source>
        <dbReference type="SAM" id="Phobius"/>
    </source>
</evidence>
<evidence type="ECO:0000313" key="3">
    <source>
        <dbReference type="Proteomes" id="UP000566663"/>
    </source>
</evidence>
<keyword evidence="1" id="KW-1133">Transmembrane helix</keyword>
<gene>
    <name evidence="2" type="ORF">HNQ67_001797</name>
</gene>
<dbReference type="RefSeq" id="WP_343054863.1">
    <property type="nucleotide sequence ID" value="NZ_BAAAFF010000002.1"/>
</dbReference>
<dbReference type="AlphaFoldDB" id="A0A7W8I0E1"/>
<dbReference type="Pfam" id="PF06961">
    <property type="entry name" value="DUF1294"/>
    <property type="match status" value="1"/>
</dbReference>
<dbReference type="Proteomes" id="UP000566663">
    <property type="component" value="Unassembled WGS sequence"/>
</dbReference>
<keyword evidence="3" id="KW-1185">Reference proteome</keyword>
<feature type="transmembrane region" description="Helical" evidence="1">
    <location>
        <begin position="74"/>
        <end position="94"/>
    </location>
</feature>
<reference evidence="2 3" key="1">
    <citation type="submission" date="2020-08" db="EMBL/GenBank/DDBJ databases">
        <title>Genomic Encyclopedia of Type Strains, Phase IV (KMG-IV): sequencing the most valuable type-strain genomes for metagenomic binning, comparative biology and taxonomic classification.</title>
        <authorList>
            <person name="Goeker M."/>
        </authorList>
    </citation>
    <scope>NUCLEOTIDE SEQUENCE [LARGE SCALE GENOMIC DNA]</scope>
    <source>
        <strain evidence="2 3">DSM 25335</strain>
    </source>
</reference>
<name>A0A7W8I0E1_9CAUL</name>
<protein>
    <submittedName>
        <fullName evidence="2">Uncharacterized membrane protein YsdA (DUF1294 family)</fullName>
    </submittedName>
</protein>
<evidence type="ECO:0000313" key="2">
    <source>
        <dbReference type="EMBL" id="MBB5292277.1"/>
    </source>
</evidence>
<organism evidence="2 3">
    <name type="scientific">Brevundimonas basaltis</name>
    <dbReference type="NCBI Taxonomy" id="472166"/>
    <lineage>
        <taxon>Bacteria</taxon>
        <taxon>Pseudomonadati</taxon>
        <taxon>Pseudomonadota</taxon>
        <taxon>Alphaproteobacteria</taxon>
        <taxon>Caulobacterales</taxon>
        <taxon>Caulobacteraceae</taxon>
        <taxon>Brevundimonas</taxon>
    </lineage>
</organism>
<proteinExistence type="predicted"/>
<dbReference type="InterPro" id="IPR010718">
    <property type="entry name" value="DUF1294"/>
</dbReference>